<dbReference type="Gene3D" id="2.40.70.10">
    <property type="entry name" value="Acid Proteases"/>
    <property type="match status" value="1"/>
</dbReference>
<dbReference type="Gene3D" id="1.10.340.70">
    <property type="match status" value="1"/>
</dbReference>
<dbReference type="Pfam" id="PF00078">
    <property type="entry name" value="RVT_1"/>
    <property type="match status" value="1"/>
</dbReference>
<dbReference type="InterPro" id="IPR036397">
    <property type="entry name" value="RNaseH_sf"/>
</dbReference>
<dbReference type="InterPro" id="IPR043502">
    <property type="entry name" value="DNA/RNA_pol_sf"/>
</dbReference>
<accession>A0A6C0M8R2</accession>
<dbReference type="SUPFAM" id="SSF53098">
    <property type="entry name" value="Ribonuclease H-like"/>
    <property type="match status" value="1"/>
</dbReference>
<dbReference type="GO" id="GO:0003676">
    <property type="term" value="F:nucleic acid binding"/>
    <property type="evidence" value="ECO:0007669"/>
    <property type="project" value="InterPro"/>
</dbReference>
<keyword evidence="3" id="KW-0540">Nuclease</keyword>
<dbReference type="Pfam" id="PF08284">
    <property type="entry name" value="RVP_2"/>
    <property type="match status" value="1"/>
</dbReference>
<keyword evidence="4" id="KW-0255">Endonuclease</keyword>
<evidence type="ECO:0000256" key="6">
    <source>
        <dbReference type="SAM" id="MobiDB-lite"/>
    </source>
</evidence>
<feature type="compositionally biased region" description="Polar residues" evidence="6">
    <location>
        <begin position="900"/>
        <end position="910"/>
    </location>
</feature>
<dbReference type="SUPFAM" id="SSF56672">
    <property type="entry name" value="DNA/RNA polymerases"/>
    <property type="match status" value="1"/>
</dbReference>
<dbReference type="Pfam" id="PF17919">
    <property type="entry name" value="RT_RNaseH_2"/>
    <property type="match status" value="1"/>
</dbReference>
<feature type="domain" description="Reverse transcriptase/retrotransposon-derived protein RNase H-like" evidence="8">
    <location>
        <begin position="536"/>
        <end position="576"/>
    </location>
</feature>
<dbReference type="PANTHER" id="PTHR37984:SF5">
    <property type="entry name" value="PROTEIN NYNRIN-LIKE"/>
    <property type="match status" value="1"/>
</dbReference>
<dbReference type="InterPro" id="IPR000477">
    <property type="entry name" value="RT_dom"/>
</dbReference>
<reference evidence="10" key="1">
    <citation type="submission" date="2019-10" db="EMBL/GenBank/DDBJ databases">
        <authorList>
            <person name="Venkataraman G."/>
            <person name="Kumaresan K."/>
            <person name="Somasundaram S."/>
            <person name="Parida A.K."/>
        </authorList>
    </citation>
    <scope>NUCLEOTIDE SEQUENCE</scope>
</reference>
<evidence type="ECO:0000256" key="1">
    <source>
        <dbReference type="ARBA" id="ARBA00022679"/>
    </source>
</evidence>
<evidence type="ECO:0000256" key="2">
    <source>
        <dbReference type="ARBA" id="ARBA00022695"/>
    </source>
</evidence>
<evidence type="ECO:0000256" key="5">
    <source>
        <dbReference type="ARBA" id="ARBA00023268"/>
    </source>
</evidence>
<sequence>MGDQTNLKTAVETLAAAVNTLQATAEANAKAIQALSAEDHGGGEGVDGIVQFGGGRPNVLFTGGLLPPLSIDVRIQNPQSLAAAVSLARQLELREQYTLALIKPATRGLLPTLAPRLVLSAPPIDKAAPPAVTVVGHLVKRLSQAEQKERRRLGLCYNCNEKYTRGQNHVCGRLFYISDVEIADLDDAAATEAPDTKAPVFSLHAVTGVPICDIMQISMSLGATTLVVLLDTGSTHNFIAKATALRIGLLVQPRPRLTATVANGERVTCLGVFRQAPISIDDNEFHVDLFVMPLAGYDLLFYRHGRAVCWMGVVTACTWVPYATAASDSLLDKLLASFGDVFIEPKGLPPKHAHDHSIVLKPGVPPVAVRPYRYLVAYKDELQRQCAAIIRQGIVCCSDSAFSTPVILVKKVDGSWQFCVDYHALNALTVKDAFPILVIDELLDELHGTQFFTKLDLQSGYHQVRMQPENVHKTAFRTHDGLHEFLLFVKRAKCAFGVASVAYLSHVISATGVAMDPTKVQAVHDWPIPLSARANEAAAAAFDALKAAVTSAPILAMPDFTKMFVVECDASSHGFSTRPYLWDRQFLIKTDHYSLKYLLDQRLASIPQHHWVGKLLGFDFSVEYKARKANTVANALSRHDKDKVRVGSRGAPWVIIDDMVQFSGHLYIPLASSLVQKIMVAIHEDGHEGVHRTLHWLRRDFNFPNMKQLVQDFVRACATCQRYKSDHLHPVGLVLPLLVPHGVWTDITLDFVEALPHVQGKSVILMVIDRFSKYCHFIPLAHPYSAEIVAQAFFANIICLHGVQQSLVFGRDPVFTSNQMGNRMPPTTSSSCTYAASQETDCDNGCGGYHGRSSSSPPPTRLHYGTHHSASSTGAIRHPSCRMNRGTREWPPLPREWKNAKSSSPTSATGWSRRRQSRSFTMTKLIAMSRIRWATGRSSISGSPSRARLHDVFHVGLFKKFQGLPPDALPPLPPIHYGAIAPEPDCAVRTRLARGVSQVLIQWKVESAASATC</sequence>
<evidence type="ECO:0008006" key="11">
    <source>
        <dbReference type="Google" id="ProtNLM"/>
    </source>
</evidence>
<name>A0A6C0M8R2_ORYCO</name>
<evidence type="ECO:0000259" key="8">
    <source>
        <dbReference type="Pfam" id="PF17919"/>
    </source>
</evidence>
<evidence type="ECO:0000259" key="9">
    <source>
        <dbReference type="Pfam" id="PF17921"/>
    </source>
</evidence>
<feature type="region of interest" description="Disordered" evidence="6">
    <location>
        <begin position="849"/>
        <end position="916"/>
    </location>
</feature>
<dbReference type="GO" id="GO:0016779">
    <property type="term" value="F:nucleotidyltransferase activity"/>
    <property type="evidence" value="ECO:0007669"/>
    <property type="project" value="UniProtKB-KW"/>
</dbReference>
<dbReference type="GO" id="GO:0004519">
    <property type="term" value="F:endonuclease activity"/>
    <property type="evidence" value="ECO:0007669"/>
    <property type="project" value="UniProtKB-KW"/>
</dbReference>
<keyword evidence="2" id="KW-0548">Nucleotidyltransferase</keyword>
<feature type="domain" description="Integrase zinc-binding" evidence="9">
    <location>
        <begin position="672"/>
        <end position="725"/>
    </location>
</feature>
<evidence type="ECO:0000256" key="4">
    <source>
        <dbReference type="ARBA" id="ARBA00022759"/>
    </source>
</evidence>
<feature type="domain" description="Reverse transcriptase" evidence="7">
    <location>
        <begin position="409"/>
        <end position="486"/>
    </location>
</feature>
<evidence type="ECO:0000256" key="3">
    <source>
        <dbReference type="ARBA" id="ARBA00022722"/>
    </source>
</evidence>
<dbReference type="AlphaFoldDB" id="A0A6C0M8R2"/>
<dbReference type="Gene3D" id="3.30.420.10">
    <property type="entry name" value="Ribonuclease H-like superfamily/Ribonuclease H"/>
    <property type="match status" value="1"/>
</dbReference>
<dbReference type="CDD" id="cd00303">
    <property type="entry name" value="retropepsin_like"/>
    <property type="match status" value="1"/>
</dbReference>
<dbReference type="InterPro" id="IPR012337">
    <property type="entry name" value="RNaseH-like_sf"/>
</dbReference>
<keyword evidence="1" id="KW-0808">Transferase</keyword>
<dbReference type="SUPFAM" id="SSF50630">
    <property type="entry name" value="Acid proteases"/>
    <property type="match status" value="1"/>
</dbReference>
<keyword evidence="4" id="KW-0378">Hydrolase</keyword>
<dbReference type="InterPro" id="IPR021109">
    <property type="entry name" value="Peptidase_aspartic_dom_sf"/>
</dbReference>
<organism evidence="10">
    <name type="scientific">Oryza coarctata</name>
    <name type="common">Wild rice</name>
    <name type="synonym">Porteresia coarctata</name>
    <dbReference type="NCBI Taxonomy" id="77588"/>
    <lineage>
        <taxon>Eukaryota</taxon>
        <taxon>Viridiplantae</taxon>
        <taxon>Streptophyta</taxon>
        <taxon>Embryophyta</taxon>
        <taxon>Tracheophyta</taxon>
        <taxon>Spermatophyta</taxon>
        <taxon>Magnoliopsida</taxon>
        <taxon>Liliopsida</taxon>
        <taxon>Poales</taxon>
        <taxon>Poaceae</taxon>
        <taxon>BOP clade</taxon>
        <taxon>Oryzoideae</taxon>
        <taxon>Oryzeae</taxon>
        <taxon>Oryzinae</taxon>
        <taxon>Oryza</taxon>
    </lineage>
</organism>
<keyword evidence="5" id="KW-0511">Multifunctional enzyme</keyword>
<proteinExistence type="predicted"/>
<dbReference type="PANTHER" id="PTHR37984">
    <property type="entry name" value="PROTEIN CBG26694"/>
    <property type="match status" value="1"/>
</dbReference>
<dbReference type="InterPro" id="IPR041577">
    <property type="entry name" value="RT_RNaseH_2"/>
</dbReference>
<dbReference type="CDD" id="cd01647">
    <property type="entry name" value="RT_LTR"/>
    <property type="match status" value="1"/>
</dbReference>
<dbReference type="Gene3D" id="3.10.10.10">
    <property type="entry name" value="HIV Type 1 Reverse Transcriptase, subunit A, domain 1"/>
    <property type="match status" value="1"/>
</dbReference>
<protein>
    <recommendedName>
        <fullName evidence="11">Integrase catalytic domain-containing protein</fullName>
    </recommendedName>
</protein>
<dbReference type="InterPro" id="IPR041588">
    <property type="entry name" value="Integrase_H2C2"/>
</dbReference>
<evidence type="ECO:0000259" key="7">
    <source>
        <dbReference type="Pfam" id="PF00078"/>
    </source>
</evidence>
<evidence type="ECO:0000313" key="10">
    <source>
        <dbReference type="EMBL" id="QHU79743.1"/>
    </source>
</evidence>
<dbReference type="Pfam" id="PF17921">
    <property type="entry name" value="Integrase_H2C2"/>
    <property type="match status" value="1"/>
</dbReference>
<dbReference type="InterPro" id="IPR050951">
    <property type="entry name" value="Retrovirus_Pol_polyprotein"/>
</dbReference>
<dbReference type="EMBL" id="MN552426">
    <property type="protein sequence ID" value="QHU79743.1"/>
    <property type="molecule type" value="Genomic_DNA"/>
</dbReference>